<organism evidence="1">
    <name type="scientific">freshwater metagenome</name>
    <dbReference type="NCBI Taxonomy" id="449393"/>
    <lineage>
        <taxon>unclassified sequences</taxon>
        <taxon>metagenomes</taxon>
        <taxon>ecological metagenomes</taxon>
    </lineage>
</organism>
<proteinExistence type="predicted"/>
<sequence length="47" mass="5039">MGFPQKSASVATLNSNGVKNGLRIGMKLSIAAIDAEKINETDHLYSF</sequence>
<gene>
    <name evidence="1" type="ORF">UFOPK2360_01241</name>
</gene>
<dbReference type="EMBL" id="CAEZXH010000100">
    <property type="protein sequence ID" value="CAB4692840.1"/>
    <property type="molecule type" value="Genomic_DNA"/>
</dbReference>
<reference evidence="1" key="1">
    <citation type="submission" date="2020-05" db="EMBL/GenBank/DDBJ databases">
        <authorList>
            <person name="Chiriac C."/>
            <person name="Salcher M."/>
            <person name="Ghai R."/>
            <person name="Kavagutti S V."/>
        </authorList>
    </citation>
    <scope>NUCLEOTIDE SEQUENCE</scope>
</reference>
<dbReference type="AlphaFoldDB" id="A0A6J6P0U7"/>
<evidence type="ECO:0000313" key="1">
    <source>
        <dbReference type="EMBL" id="CAB4692840.1"/>
    </source>
</evidence>
<accession>A0A6J6P0U7</accession>
<protein>
    <submittedName>
        <fullName evidence="1">Unannotated protein</fullName>
    </submittedName>
</protein>
<name>A0A6J6P0U7_9ZZZZ</name>